<dbReference type="EMBL" id="JAGFVQ010000003">
    <property type="protein sequence ID" value="MBO4139031.1"/>
    <property type="molecule type" value="Genomic_DNA"/>
</dbReference>
<proteinExistence type="predicted"/>
<organism evidence="3 6">
    <name type="scientific">Micromonospora tulbaghiae</name>
    <dbReference type="NCBI Taxonomy" id="479978"/>
    <lineage>
        <taxon>Bacteria</taxon>
        <taxon>Bacillati</taxon>
        <taxon>Actinomycetota</taxon>
        <taxon>Actinomycetes</taxon>
        <taxon>Micromonosporales</taxon>
        <taxon>Micromonosporaceae</taxon>
        <taxon>Micromonospora</taxon>
    </lineage>
</organism>
<dbReference type="SMART" id="SM00421">
    <property type="entry name" value="HTH_LUXR"/>
    <property type="match status" value="1"/>
</dbReference>
<dbReference type="InterPro" id="IPR000792">
    <property type="entry name" value="Tscrpt_reg_LuxR_C"/>
</dbReference>
<dbReference type="Proteomes" id="UP000199405">
    <property type="component" value="Unassembled WGS sequence"/>
</dbReference>
<evidence type="ECO:0000313" key="4">
    <source>
        <dbReference type="EMBL" id="SCE72969.1"/>
    </source>
</evidence>
<dbReference type="InterPro" id="IPR016032">
    <property type="entry name" value="Sig_transdc_resp-reg_C-effctor"/>
</dbReference>
<evidence type="ECO:0000313" key="3">
    <source>
        <dbReference type="EMBL" id="MBO4139031.1"/>
    </source>
</evidence>
<dbReference type="PANTHER" id="PTHR43214:SF42">
    <property type="entry name" value="TRANSCRIPTIONAL REGULATORY PROTEIN DESR"/>
    <property type="match status" value="1"/>
</dbReference>
<dbReference type="PROSITE" id="PS50043">
    <property type="entry name" value="HTH_LUXR_2"/>
    <property type="match status" value="1"/>
</dbReference>
<dbReference type="GO" id="GO:0003677">
    <property type="term" value="F:DNA binding"/>
    <property type="evidence" value="ECO:0007669"/>
    <property type="project" value="UniProtKB-KW"/>
</dbReference>
<dbReference type="GeneID" id="93468851"/>
<dbReference type="AlphaFoldDB" id="A0AAW4JJ93"/>
<dbReference type="GO" id="GO:0006355">
    <property type="term" value="P:regulation of DNA-templated transcription"/>
    <property type="evidence" value="ECO:0007669"/>
    <property type="project" value="InterPro"/>
</dbReference>
<dbReference type="RefSeq" id="WP_091416303.1">
    <property type="nucleotide sequence ID" value="NZ_FMCQ01000002.1"/>
</dbReference>
<comment type="caution">
    <text evidence="3">The sequence shown here is derived from an EMBL/GenBank/DDBJ whole genome shotgun (WGS) entry which is preliminary data.</text>
</comment>
<dbReference type="Gene3D" id="1.10.10.10">
    <property type="entry name" value="Winged helix-like DNA-binding domain superfamily/Winged helix DNA-binding domain"/>
    <property type="match status" value="1"/>
</dbReference>
<dbReference type="InterPro" id="IPR039420">
    <property type="entry name" value="WalR-like"/>
</dbReference>
<name>A0AAW4JJ93_9ACTN</name>
<sequence length="646" mass="70287">MREEQTSWNLDRGRVISALREARSGRGTILLYEGAPETGKTWVLDEALRLAADAGFTTVRVRVEDEPVADPASGRDLTAVVIDDVHRASPTVARTLRSLTAAERPVLWVLARESGAGCSEVERLCRAIRARSDTGGELVPWTEDETNGYLTERLHATPDPALTRLAGTAGGNPALLETLVDGLSEEEFVEVSDGRARLVRSGLPDRVLRSVRERLLRTCREQLVRDAITQLTDAALPAGDHVGVVGRPQETVTRATRAWRCGALSRGLRLAQQTISESRRLAGQGAATDVEFAAAVLLADASRFDQCDEVLEAIRARMTRAGRTGWEGRWSGARAHCLMRAGRLGAAVSALDSRPVAELAPSELVIHALAALRDGDVAKSARYVRRAKLAGGRPAEYGWVALQLAEAQHGPEHARSLLAETYGTDLRLRDLLVHEPAAAPFIVRAALACDERSTAQWVCRLISDLADGHFPAFRAAEAHAHGLLHQDPGQLSRARRLYPDIWSRARVAEDIADLAHDAAGGGQSRARLRTTGALQEALSLYSEAAAARDFARVRSRLRSVGVYDTYARFGGASGTTFVDLTSQQERIVRLVADGLTNQQIADQMFVSSHTVNFHLRSIFRKIGVNSRVELAARYKSWATTSMPRSG</sequence>
<reference evidence="4 5" key="1">
    <citation type="submission" date="2016-06" db="EMBL/GenBank/DDBJ databases">
        <authorList>
            <person name="Varghese N."/>
            <person name="Submissions Spin"/>
        </authorList>
    </citation>
    <scope>NUCLEOTIDE SEQUENCE [LARGE SCALE GENOMIC DNA]</scope>
    <source>
        <strain evidence="4 5">DSM 45142</strain>
    </source>
</reference>
<evidence type="ECO:0000256" key="1">
    <source>
        <dbReference type="ARBA" id="ARBA00023125"/>
    </source>
</evidence>
<reference evidence="3" key="2">
    <citation type="submission" date="2021-03" db="EMBL/GenBank/DDBJ databases">
        <title>X isolated from Micromonospora tulbaghiae.</title>
        <authorList>
            <person name="Stennett H.L."/>
        </authorList>
    </citation>
    <scope>NUCLEOTIDE SEQUENCE</scope>
    <source>
        <strain evidence="3">28M1-20</strain>
    </source>
</reference>
<gene>
    <name evidence="4" type="ORF">GA0070562_2061</name>
    <name evidence="3" type="ORF">J5U46_02525</name>
</gene>
<dbReference type="EMBL" id="FMCQ01000002">
    <property type="protein sequence ID" value="SCE72969.1"/>
    <property type="molecule type" value="Genomic_DNA"/>
</dbReference>
<dbReference type="PROSITE" id="PS00622">
    <property type="entry name" value="HTH_LUXR_1"/>
    <property type="match status" value="1"/>
</dbReference>
<dbReference type="SUPFAM" id="SSF46894">
    <property type="entry name" value="C-terminal effector domain of the bipartite response regulators"/>
    <property type="match status" value="1"/>
</dbReference>
<accession>A0AAW4JJ93</accession>
<dbReference type="Pfam" id="PF00196">
    <property type="entry name" value="GerE"/>
    <property type="match status" value="1"/>
</dbReference>
<evidence type="ECO:0000259" key="2">
    <source>
        <dbReference type="PROSITE" id="PS50043"/>
    </source>
</evidence>
<protein>
    <submittedName>
        <fullName evidence="4">Regulatory protein, luxR family</fullName>
    </submittedName>
</protein>
<dbReference type="PANTHER" id="PTHR43214">
    <property type="entry name" value="TWO-COMPONENT RESPONSE REGULATOR"/>
    <property type="match status" value="1"/>
</dbReference>
<evidence type="ECO:0000313" key="6">
    <source>
        <dbReference type="Proteomes" id="UP000669887"/>
    </source>
</evidence>
<dbReference type="PRINTS" id="PR00038">
    <property type="entry name" value="HTHLUXR"/>
</dbReference>
<keyword evidence="1" id="KW-0238">DNA-binding</keyword>
<keyword evidence="5" id="KW-1185">Reference proteome</keyword>
<dbReference type="Proteomes" id="UP000669887">
    <property type="component" value="Unassembled WGS sequence"/>
</dbReference>
<feature type="domain" description="HTH luxR-type" evidence="2">
    <location>
        <begin position="573"/>
        <end position="638"/>
    </location>
</feature>
<evidence type="ECO:0000313" key="5">
    <source>
        <dbReference type="Proteomes" id="UP000199405"/>
    </source>
</evidence>
<dbReference type="InterPro" id="IPR036388">
    <property type="entry name" value="WH-like_DNA-bd_sf"/>
</dbReference>
<dbReference type="CDD" id="cd06170">
    <property type="entry name" value="LuxR_C_like"/>
    <property type="match status" value="1"/>
</dbReference>